<dbReference type="AlphaFoldDB" id="A0A0L6TYS6"/>
<accession>A0A0L6TYS6</accession>
<dbReference type="RefSeq" id="WP_050740843.1">
    <property type="nucleotide sequence ID" value="NZ_LGYO01000033.1"/>
</dbReference>
<dbReference type="Gene3D" id="3.40.1550.10">
    <property type="entry name" value="CheC-like"/>
    <property type="match status" value="1"/>
</dbReference>
<evidence type="ECO:0000256" key="4">
    <source>
        <dbReference type="ARBA" id="ARBA00024867"/>
    </source>
</evidence>
<dbReference type="OrthoDB" id="9779069at2"/>
<dbReference type="InterPro" id="IPR011006">
    <property type="entry name" value="CheY-like_superfamily"/>
</dbReference>
<reference evidence="8" key="1">
    <citation type="submission" date="2015-07" db="EMBL/GenBank/DDBJ databases">
        <title>Draft genome sequence of Acetobacterium bakii DSM 8293, a potential psychrophilic chemical producer through syngas fermentation.</title>
        <authorList>
            <person name="Song Y."/>
            <person name="Hwang S."/>
            <person name="Cho B.-K."/>
        </authorList>
    </citation>
    <scope>NUCLEOTIDE SEQUENCE [LARGE SCALE GENOMIC DNA]</scope>
    <source>
        <strain evidence="8">DSM 8239</strain>
    </source>
</reference>
<evidence type="ECO:0000256" key="3">
    <source>
        <dbReference type="ARBA" id="ARBA00022553"/>
    </source>
</evidence>
<dbReference type="SUPFAM" id="SSF103039">
    <property type="entry name" value="CheC-like"/>
    <property type="match status" value="1"/>
</dbReference>
<evidence type="ECO:0000259" key="6">
    <source>
        <dbReference type="PROSITE" id="PS50110"/>
    </source>
</evidence>
<evidence type="ECO:0000256" key="1">
    <source>
        <dbReference type="ARBA" id="ARBA00018672"/>
    </source>
</evidence>
<evidence type="ECO:0000313" key="8">
    <source>
        <dbReference type="Proteomes" id="UP000036873"/>
    </source>
</evidence>
<feature type="modified residue" description="4-aspartylphosphate" evidence="5">
    <location>
        <position position="55"/>
    </location>
</feature>
<dbReference type="GO" id="GO:0000160">
    <property type="term" value="P:phosphorelay signal transduction system"/>
    <property type="evidence" value="ECO:0007669"/>
    <property type="project" value="InterPro"/>
</dbReference>
<dbReference type="Pfam" id="PF13690">
    <property type="entry name" value="CheX"/>
    <property type="match status" value="1"/>
</dbReference>
<evidence type="ECO:0000256" key="5">
    <source>
        <dbReference type="PROSITE-ProRule" id="PRU00169"/>
    </source>
</evidence>
<dbReference type="EMBL" id="LGYO01000033">
    <property type="protein sequence ID" value="KNZ41242.1"/>
    <property type="molecule type" value="Genomic_DNA"/>
</dbReference>
<dbReference type="PANTHER" id="PTHR44591">
    <property type="entry name" value="STRESS RESPONSE REGULATOR PROTEIN 1"/>
    <property type="match status" value="1"/>
</dbReference>
<comment type="function">
    <text evidence="4">May play the central regulatory role in sporulation. It may be an element of the effector pathway responsible for the activation of sporulation genes in response to nutritional stress. Spo0A may act in concert with spo0H (a sigma factor) to control the expression of some genes that are critical to the sporulation process.</text>
</comment>
<keyword evidence="3 5" id="KW-0597">Phosphoprotein</keyword>
<organism evidence="7 8">
    <name type="scientific">Acetobacterium bakii</name>
    <dbReference type="NCBI Taxonomy" id="52689"/>
    <lineage>
        <taxon>Bacteria</taxon>
        <taxon>Bacillati</taxon>
        <taxon>Bacillota</taxon>
        <taxon>Clostridia</taxon>
        <taxon>Eubacteriales</taxon>
        <taxon>Eubacteriaceae</taxon>
        <taxon>Acetobacterium</taxon>
    </lineage>
</organism>
<dbReference type="InterPro" id="IPR050595">
    <property type="entry name" value="Bact_response_regulator"/>
</dbReference>
<evidence type="ECO:0000313" key="7">
    <source>
        <dbReference type="EMBL" id="KNZ41242.1"/>
    </source>
</evidence>
<keyword evidence="2" id="KW-0145">Chemotaxis</keyword>
<protein>
    <recommendedName>
        <fullName evidence="1">Stage 0 sporulation protein A homolog</fullName>
    </recommendedName>
</protein>
<dbReference type="InterPro" id="IPR001789">
    <property type="entry name" value="Sig_transdc_resp-reg_receiver"/>
</dbReference>
<proteinExistence type="predicted"/>
<comment type="caution">
    <text evidence="7">The sequence shown here is derived from an EMBL/GenBank/DDBJ whole genome shotgun (WGS) entry which is preliminary data.</text>
</comment>
<dbReference type="SMART" id="SM00448">
    <property type="entry name" value="REC"/>
    <property type="match status" value="1"/>
</dbReference>
<dbReference type="STRING" id="52689.AKG39_13060"/>
<dbReference type="PROSITE" id="PS50110">
    <property type="entry name" value="RESPONSE_REGULATORY"/>
    <property type="match status" value="1"/>
</dbReference>
<dbReference type="GO" id="GO:0006935">
    <property type="term" value="P:chemotaxis"/>
    <property type="evidence" value="ECO:0007669"/>
    <property type="project" value="UniProtKB-KW"/>
</dbReference>
<dbReference type="InterPro" id="IPR028976">
    <property type="entry name" value="CheC-like_sf"/>
</dbReference>
<dbReference type="PANTHER" id="PTHR44591:SF3">
    <property type="entry name" value="RESPONSE REGULATORY DOMAIN-CONTAINING PROTEIN"/>
    <property type="match status" value="1"/>
</dbReference>
<sequence>MGSLKIMIVDDSTFSVAVLKNMLEKSGHEVVATSFNMHDAIEQAKAGTFDLITMDMTLPDGDGIECSKEILKNTNDAKIIAISSMMDEEIIKNALDVGIKTYLQKPVNQNELDAAIERLFEGEELYDILKNNYEDAFKESIFSFLKREIGGEILIDDNALTSAATRNSSGISVTIGIIGRHSGRCVIDMSEDTALNMTKKILQDDGQSIDTAIAFISEFTNVVAGNACSLLNGLNRSFGLRVSPPTVFRGNDITISLGDFLNKSYIIKTDLGDVFMNAGFQKVMNEWK</sequence>
<dbReference type="SUPFAM" id="SSF52172">
    <property type="entry name" value="CheY-like"/>
    <property type="match status" value="1"/>
</dbReference>
<keyword evidence="8" id="KW-1185">Reference proteome</keyword>
<dbReference type="InterPro" id="IPR028051">
    <property type="entry name" value="CheX-like_dom"/>
</dbReference>
<dbReference type="Pfam" id="PF00072">
    <property type="entry name" value="Response_reg"/>
    <property type="match status" value="1"/>
</dbReference>
<dbReference type="CDD" id="cd17906">
    <property type="entry name" value="CheX"/>
    <property type="match status" value="1"/>
</dbReference>
<gene>
    <name evidence="7" type="ORF">AKG39_13060</name>
</gene>
<feature type="domain" description="Response regulatory" evidence="6">
    <location>
        <begin position="5"/>
        <end position="120"/>
    </location>
</feature>
<dbReference type="Gene3D" id="3.40.50.2300">
    <property type="match status" value="1"/>
</dbReference>
<name>A0A0L6TYS6_9FIRM</name>
<evidence type="ECO:0000256" key="2">
    <source>
        <dbReference type="ARBA" id="ARBA00022500"/>
    </source>
</evidence>
<dbReference type="Proteomes" id="UP000036873">
    <property type="component" value="Unassembled WGS sequence"/>
</dbReference>